<evidence type="ECO:0000313" key="2">
    <source>
        <dbReference type="EMBL" id="CAK0824275.1"/>
    </source>
</evidence>
<evidence type="ECO:0000313" key="3">
    <source>
        <dbReference type="Proteomes" id="UP001189429"/>
    </source>
</evidence>
<dbReference type="Proteomes" id="UP001189429">
    <property type="component" value="Unassembled WGS sequence"/>
</dbReference>
<protein>
    <submittedName>
        <fullName evidence="2">Uncharacterized protein</fullName>
    </submittedName>
</protein>
<feature type="region of interest" description="Disordered" evidence="1">
    <location>
        <begin position="60"/>
        <end position="127"/>
    </location>
</feature>
<dbReference type="EMBL" id="CAUYUJ010008553">
    <property type="protein sequence ID" value="CAK0824275.1"/>
    <property type="molecule type" value="Genomic_DNA"/>
</dbReference>
<feature type="compositionally biased region" description="Polar residues" evidence="1">
    <location>
        <begin position="77"/>
        <end position="86"/>
    </location>
</feature>
<gene>
    <name evidence="2" type="ORF">PCOR1329_LOCUS24722</name>
</gene>
<sequence>MQEQQRQHGQPAADRGAPQQQPMPARHPTQCRSREAARAAHGELRCASCALCLGRGAGRWRRSTQVAQPAPCRARSQARTDLTATEATPPRLRDACGERASAPRKLPGTRCPTDAGLRAATNSDSPP</sequence>
<organism evidence="2 3">
    <name type="scientific">Prorocentrum cordatum</name>
    <dbReference type="NCBI Taxonomy" id="2364126"/>
    <lineage>
        <taxon>Eukaryota</taxon>
        <taxon>Sar</taxon>
        <taxon>Alveolata</taxon>
        <taxon>Dinophyceae</taxon>
        <taxon>Prorocentrales</taxon>
        <taxon>Prorocentraceae</taxon>
        <taxon>Prorocentrum</taxon>
    </lineage>
</organism>
<evidence type="ECO:0000256" key="1">
    <source>
        <dbReference type="SAM" id="MobiDB-lite"/>
    </source>
</evidence>
<reference evidence="2" key="1">
    <citation type="submission" date="2023-10" db="EMBL/GenBank/DDBJ databases">
        <authorList>
            <person name="Chen Y."/>
            <person name="Shah S."/>
            <person name="Dougan E. K."/>
            <person name="Thang M."/>
            <person name="Chan C."/>
        </authorList>
    </citation>
    <scope>NUCLEOTIDE SEQUENCE [LARGE SCALE GENOMIC DNA]</scope>
</reference>
<proteinExistence type="predicted"/>
<comment type="caution">
    <text evidence="2">The sequence shown here is derived from an EMBL/GenBank/DDBJ whole genome shotgun (WGS) entry which is preliminary data.</text>
</comment>
<feature type="region of interest" description="Disordered" evidence="1">
    <location>
        <begin position="1"/>
        <end position="37"/>
    </location>
</feature>
<name>A0ABN9RYJ3_9DINO</name>
<accession>A0ABN9RYJ3</accession>
<keyword evidence="3" id="KW-1185">Reference proteome</keyword>